<gene>
    <name evidence="2" type="ORF">OBE_13476</name>
</gene>
<keyword evidence="1" id="KW-0472">Membrane</keyword>
<keyword evidence="1" id="KW-0812">Transmembrane</keyword>
<reference evidence="2" key="1">
    <citation type="journal article" date="2013" name="Environ. Microbiol.">
        <title>Microbiota from the distal guts of lean and obese adolescents exhibit partial functional redundancy besides clear differences in community structure.</title>
        <authorList>
            <person name="Ferrer M."/>
            <person name="Ruiz A."/>
            <person name="Lanza F."/>
            <person name="Haange S.B."/>
            <person name="Oberbach A."/>
            <person name="Till H."/>
            <person name="Bargiela R."/>
            <person name="Campoy C."/>
            <person name="Segura M.T."/>
            <person name="Richter M."/>
            <person name="von Bergen M."/>
            <person name="Seifert J."/>
            <person name="Suarez A."/>
        </authorList>
    </citation>
    <scope>NUCLEOTIDE SEQUENCE</scope>
</reference>
<dbReference type="InterPro" id="IPR046108">
    <property type="entry name" value="TrbL_5"/>
</dbReference>
<feature type="non-terminal residue" evidence="2">
    <location>
        <position position="134"/>
    </location>
</feature>
<accession>K1SWT5</accession>
<name>K1SWT5_9ZZZZ</name>
<protein>
    <submittedName>
        <fullName evidence="2">Uncharacterized protein</fullName>
    </submittedName>
</protein>
<organism evidence="2">
    <name type="scientific">human gut metagenome</name>
    <dbReference type="NCBI Taxonomy" id="408170"/>
    <lineage>
        <taxon>unclassified sequences</taxon>
        <taxon>metagenomes</taxon>
        <taxon>organismal metagenomes</taxon>
    </lineage>
</organism>
<feature type="transmembrane region" description="Helical" evidence="1">
    <location>
        <begin position="88"/>
        <end position="107"/>
    </location>
</feature>
<evidence type="ECO:0000256" key="1">
    <source>
        <dbReference type="SAM" id="Phobius"/>
    </source>
</evidence>
<dbReference type="AlphaFoldDB" id="K1SWT5"/>
<proteinExistence type="predicted"/>
<feature type="transmembrane region" description="Helical" evidence="1">
    <location>
        <begin position="54"/>
        <end position="76"/>
    </location>
</feature>
<sequence length="134" mass="14979">MDFLGTQISNAIWDAMLKWFYEIIYGAIADFFEMMGNMGADVFDLEWVKATVKLFTLFGWGLFVAGTVVAIFDVAIEYQCGRANVKTTALNIIKGFFACSLIGVVPIELYKFCISLQNTFSHDLARIFAGTQSL</sequence>
<keyword evidence="1" id="KW-1133">Transmembrane helix</keyword>
<comment type="caution">
    <text evidence="2">The sequence shown here is derived from an EMBL/GenBank/DDBJ whole genome shotgun (WGS) entry which is preliminary data.</text>
</comment>
<evidence type="ECO:0000313" key="2">
    <source>
        <dbReference type="EMBL" id="EKC51686.1"/>
    </source>
</evidence>
<dbReference type="EMBL" id="AJWZ01009302">
    <property type="protein sequence ID" value="EKC51686.1"/>
    <property type="molecule type" value="Genomic_DNA"/>
</dbReference>
<dbReference type="Pfam" id="PF19511">
    <property type="entry name" value="TrbL_5"/>
    <property type="match status" value="1"/>
</dbReference>